<dbReference type="GO" id="GO:0004252">
    <property type="term" value="F:serine-type endopeptidase activity"/>
    <property type="evidence" value="ECO:0007669"/>
    <property type="project" value="InterPro"/>
</dbReference>
<keyword evidence="4" id="KW-1015">Disulfide bond</keyword>
<evidence type="ECO:0000256" key="1">
    <source>
        <dbReference type="ARBA" id="ARBA00022670"/>
    </source>
</evidence>
<accession>A0A8K0GIQ9</accession>
<dbReference type="InterPro" id="IPR001254">
    <property type="entry name" value="Trypsin_dom"/>
</dbReference>
<evidence type="ECO:0000256" key="2">
    <source>
        <dbReference type="ARBA" id="ARBA00022801"/>
    </source>
</evidence>
<comment type="caution">
    <text evidence="7">The sequence shown here is derived from an EMBL/GenBank/DDBJ whole genome shotgun (WGS) entry which is preliminary data.</text>
</comment>
<dbReference type="SMART" id="SM00020">
    <property type="entry name" value="Tryp_SPc"/>
    <property type="match status" value="1"/>
</dbReference>
<feature type="domain" description="Peptidase S1" evidence="6">
    <location>
        <begin position="40"/>
        <end position="286"/>
    </location>
</feature>
<keyword evidence="2" id="KW-0378">Hydrolase</keyword>
<dbReference type="GO" id="GO:0006508">
    <property type="term" value="P:proteolysis"/>
    <property type="evidence" value="ECO:0007669"/>
    <property type="project" value="UniProtKB-KW"/>
</dbReference>
<gene>
    <name evidence="7" type="ORF">ILUMI_03020</name>
</gene>
<dbReference type="InterPro" id="IPR009003">
    <property type="entry name" value="Peptidase_S1_PA"/>
</dbReference>
<evidence type="ECO:0000313" key="7">
    <source>
        <dbReference type="EMBL" id="KAF2903162.1"/>
    </source>
</evidence>
<dbReference type="InterPro" id="IPR043504">
    <property type="entry name" value="Peptidase_S1_PA_chymotrypsin"/>
</dbReference>
<dbReference type="EMBL" id="VTPC01001092">
    <property type="protein sequence ID" value="KAF2903162.1"/>
    <property type="molecule type" value="Genomic_DNA"/>
</dbReference>
<proteinExistence type="predicted"/>
<sequence>MKIKWQSCLFTSNIVLAIINVCVLLCIFLETFFRYECEPPIGNDRTIHVTAKTIQVYPFIAAFVFVLSSDIRFICASSIISKNWVLTTEDCLEAGEEFELENKKIISNHNELEKGIQHQVKKCIRAYEISLDLGLVQVVEPFKARFEKLIPVAKKGYKFIPSKIVTVVSWLMTTSGFLLEPNDLKGTALRLYKYQECVNVMNRLRMNYSDLPHLDKSMVCAGPFNITEHQDVCHFGSGSPLVDDDLLIGLVLWTPTEIKSSLNCGGYPGIYVHLWNSLQWIQKIEKKEKQKIAFFIETPNWSRPILPD</sequence>
<evidence type="ECO:0000256" key="5">
    <source>
        <dbReference type="SAM" id="Phobius"/>
    </source>
</evidence>
<dbReference type="OrthoDB" id="6380398at2759"/>
<organism evidence="7 8">
    <name type="scientific">Ignelater luminosus</name>
    <name type="common">Cucubano</name>
    <name type="synonym">Pyrophorus luminosus</name>
    <dbReference type="NCBI Taxonomy" id="2038154"/>
    <lineage>
        <taxon>Eukaryota</taxon>
        <taxon>Metazoa</taxon>
        <taxon>Ecdysozoa</taxon>
        <taxon>Arthropoda</taxon>
        <taxon>Hexapoda</taxon>
        <taxon>Insecta</taxon>
        <taxon>Pterygota</taxon>
        <taxon>Neoptera</taxon>
        <taxon>Endopterygota</taxon>
        <taxon>Coleoptera</taxon>
        <taxon>Polyphaga</taxon>
        <taxon>Elateriformia</taxon>
        <taxon>Elateroidea</taxon>
        <taxon>Elateridae</taxon>
        <taxon>Agrypninae</taxon>
        <taxon>Pyrophorini</taxon>
        <taxon>Ignelater</taxon>
    </lineage>
</organism>
<keyword evidence="8" id="KW-1185">Reference proteome</keyword>
<dbReference type="SUPFAM" id="SSF50494">
    <property type="entry name" value="Trypsin-like serine proteases"/>
    <property type="match status" value="1"/>
</dbReference>
<dbReference type="AlphaFoldDB" id="A0A8K0GIQ9"/>
<evidence type="ECO:0000313" key="8">
    <source>
        <dbReference type="Proteomes" id="UP000801492"/>
    </source>
</evidence>
<keyword evidence="1" id="KW-0645">Protease</keyword>
<evidence type="ECO:0000256" key="3">
    <source>
        <dbReference type="ARBA" id="ARBA00022825"/>
    </source>
</evidence>
<protein>
    <recommendedName>
        <fullName evidence="6">Peptidase S1 domain-containing protein</fullName>
    </recommendedName>
</protein>
<feature type="transmembrane region" description="Helical" evidence="5">
    <location>
        <begin position="12"/>
        <end position="35"/>
    </location>
</feature>
<keyword evidence="3" id="KW-0720">Serine protease</keyword>
<feature type="transmembrane region" description="Helical" evidence="5">
    <location>
        <begin position="55"/>
        <end position="75"/>
    </location>
</feature>
<keyword evidence="5" id="KW-0472">Membrane</keyword>
<dbReference type="Proteomes" id="UP000801492">
    <property type="component" value="Unassembled WGS sequence"/>
</dbReference>
<dbReference type="InterPro" id="IPR050430">
    <property type="entry name" value="Peptidase_S1"/>
</dbReference>
<evidence type="ECO:0000256" key="4">
    <source>
        <dbReference type="ARBA" id="ARBA00023157"/>
    </source>
</evidence>
<dbReference type="PANTHER" id="PTHR24276:SF94">
    <property type="entry name" value="AT20289P-RELATED"/>
    <property type="match status" value="1"/>
</dbReference>
<dbReference type="PROSITE" id="PS50240">
    <property type="entry name" value="TRYPSIN_DOM"/>
    <property type="match status" value="1"/>
</dbReference>
<keyword evidence="5" id="KW-0812">Transmembrane</keyword>
<dbReference type="Pfam" id="PF00089">
    <property type="entry name" value="Trypsin"/>
    <property type="match status" value="1"/>
</dbReference>
<name>A0A8K0GIQ9_IGNLU</name>
<reference evidence="7" key="1">
    <citation type="submission" date="2019-08" db="EMBL/GenBank/DDBJ databases">
        <title>The genome of the North American firefly Photinus pyralis.</title>
        <authorList>
            <consortium name="Photinus pyralis genome working group"/>
            <person name="Fallon T.R."/>
            <person name="Sander Lower S.E."/>
            <person name="Weng J.-K."/>
        </authorList>
    </citation>
    <scope>NUCLEOTIDE SEQUENCE</scope>
    <source>
        <strain evidence="7">TRF0915ILg1</strain>
        <tissue evidence="7">Whole body</tissue>
    </source>
</reference>
<dbReference type="Gene3D" id="2.40.10.10">
    <property type="entry name" value="Trypsin-like serine proteases"/>
    <property type="match status" value="2"/>
</dbReference>
<dbReference type="PANTHER" id="PTHR24276">
    <property type="entry name" value="POLYSERASE-RELATED"/>
    <property type="match status" value="1"/>
</dbReference>
<keyword evidence="5" id="KW-1133">Transmembrane helix</keyword>
<evidence type="ECO:0000259" key="6">
    <source>
        <dbReference type="PROSITE" id="PS50240"/>
    </source>
</evidence>